<dbReference type="Proteomes" id="UP000634229">
    <property type="component" value="Unassembled WGS sequence"/>
</dbReference>
<sequence>MRTSAFDTINTAHPGEVHRRVRMVIALASAGYTDQVLLSRDVCLVSQLKIHGGGGFGFVHTTFREHLLAAGLDAEVHAHHYREPVPLALPMRTRSSGYGCPDRQWL</sequence>
<reference evidence="1 2" key="1">
    <citation type="submission" date="2021-01" db="EMBL/GenBank/DDBJ databases">
        <title>WGS of actinomycetes isolated from Thailand.</title>
        <authorList>
            <person name="Thawai C."/>
        </authorList>
    </citation>
    <scope>NUCLEOTIDE SEQUENCE [LARGE SCALE GENOMIC DNA]</scope>
    <source>
        <strain evidence="1 2">CA1R205</strain>
    </source>
</reference>
<proteinExistence type="predicted"/>
<protein>
    <submittedName>
        <fullName evidence="1">Uncharacterized protein</fullName>
    </submittedName>
</protein>
<accession>A0ABS1NPP1</accession>
<dbReference type="Gene3D" id="3.20.20.140">
    <property type="entry name" value="Metal-dependent hydrolases"/>
    <property type="match status" value="1"/>
</dbReference>
<evidence type="ECO:0000313" key="2">
    <source>
        <dbReference type="Proteomes" id="UP000634229"/>
    </source>
</evidence>
<dbReference type="SUPFAM" id="SSF51556">
    <property type="entry name" value="Metallo-dependent hydrolases"/>
    <property type="match status" value="1"/>
</dbReference>
<dbReference type="Pfam" id="PF02126">
    <property type="entry name" value="PTE"/>
    <property type="match status" value="1"/>
</dbReference>
<dbReference type="InterPro" id="IPR032466">
    <property type="entry name" value="Metal_Hydrolase"/>
</dbReference>
<dbReference type="EMBL" id="JAERRF010000037">
    <property type="protein sequence ID" value="MBL1102061.1"/>
    <property type="molecule type" value="Genomic_DNA"/>
</dbReference>
<keyword evidence="2" id="KW-1185">Reference proteome</keyword>
<comment type="caution">
    <text evidence="1">The sequence shown here is derived from an EMBL/GenBank/DDBJ whole genome shotgun (WGS) entry which is preliminary data.</text>
</comment>
<name>A0ABS1NPP1_9ACTN</name>
<dbReference type="InterPro" id="IPR001559">
    <property type="entry name" value="Phosphotriesterase"/>
</dbReference>
<gene>
    <name evidence="1" type="ORF">JK363_36660</name>
</gene>
<organism evidence="1 2">
    <name type="scientific">Streptomyces coffeae</name>
    <dbReference type="NCBI Taxonomy" id="621382"/>
    <lineage>
        <taxon>Bacteria</taxon>
        <taxon>Bacillati</taxon>
        <taxon>Actinomycetota</taxon>
        <taxon>Actinomycetes</taxon>
        <taxon>Kitasatosporales</taxon>
        <taxon>Streptomycetaceae</taxon>
        <taxon>Streptomyces</taxon>
    </lineage>
</organism>
<evidence type="ECO:0000313" key="1">
    <source>
        <dbReference type="EMBL" id="MBL1102061.1"/>
    </source>
</evidence>